<evidence type="ECO:0000256" key="7">
    <source>
        <dbReference type="ARBA" id="ARBA00022692"/>
    </source>
</evidence>
<evidence type="ECO:0000256" key="18">
    <source>
        <dbReference type="SAM" id="Phobius"/>
    </source>
</evidence>
<dbReference type="Proteomes" id="UP000750334">
    <property type="component" value="Unassembled WGS sequence"/>
</dbReference>
<dbReference type="GO" id="GO:0005789">
    <property type="term" value="C:endoplasmic reticulum membrane"/>
    <property type="evidence" value="ECO:0007669"/>
    <property type="project" value="UniProtKB-SubCell"/>
</dbReference>
<dbReference type="Gene3D" id="3.40.50.2000">
    <property type="entry name" value="Glycogen Phosphorylase B"/>
    <property type="match status" value="2"/>
</dbReference>
<evidence type="ECO:0000313" key="20">
    <source>
        <dbReference type="EMBL" id="KAG0662289.1"/>
    </source>
</evidence>
<dbReference type="InterPro" id="IPR026051">
    <property type="entry name" value="ALG1-like"/>
</dbReference>
<evidence type="ECO:0000256" key="4">
    <source>
        <dbReference type="ARBA" id="ARBA00015841"/>
    </source>
</evidence>
<evidence type="ECO:0000256" key="2">
    <source>
        <dbReference type="ARBA" id="ARBA00004922"/>
    </source>
</evidence>
<evidence type="ECO:0000256" key="15">
    <source>
        <dbReference type="ARBA" id="ARBA00031566"/>
    </source>
</evidence>
<keyword evidence="8" id="KW-0256">Endoplasmic reticulum</keyword>
<evidence type="ECO:0000256" key="12">
    <source>
        <dbReference type="ARBA" id="ARBA00024899"/>
    </source>
</evidence>
<evidence type="ECO:0000256" key="3">
    <source>
        <dbReference type="ARBA" id="ARBA00012611"/>
    </source>
</evidence>
<evidence type="ECO:0000256" key="16">
    <source>
        <dbReference type="ARBA" id="ARBA00033088"/>
    </source>
</evidence>
<keyword evidence="11 18" id="KW-0472">Membrane</keyword>
<keyword evidence="5 20" id="KW-0328">Glycosyltransferase</keyword>
<proteinExistence type="predicted"/>
<dbReference type="EMBL" id="PUHR01000148">
    <property type="protein sequence ID" value="KAG0662289.1"/>
    <property type="molecule type" value="Genomic_DNA"/>
</dbReference>
<protein>
    <recommendedName>
        <fullName evidence="4">Chitobiosyldiphosphodolichol beta-mannosyltransferase</fullName>
        <ecNumber evidence="3">2.4.1.142</ecNumber>
    </recommendedName>
    <alternativeName>
        <fullName evidence="13">Asparagine-linked glycosylation protein 1</fullName>
    </alternativeName>
    <alternativeName>
        <fullName evidence="15">Beta-1,4-mannosyltransferase</fullName>
    </alternativeName>
    <alternativeName>
        <fullName evidence="16">GDP-Man:GlcNAc2-PP-dolichol mannosyltransferase</fullName>
    </alternativeName>
    <alternativeName>
        <fullName evidence="14">GDP-mannose-dolichol diphosphochitobiose mannosyltransferase</fullName>
    </alternativeName>
</protein>
<evidence type="ECO:0000256" key="13">
    <source>
        <dbReference type="ARBA" id="ARBA00030745"/>
    </source>
</evidence>
<feature type="domain" description="Glycosyl transferase family 1" evidence="19">
    <location>
        <begin position="256"/>
        <end position="427"/>
    </location>
</feature>
<evidence type="ECO:0000259" key="19">
    <source>
        <dbReference type="Pfam" id="PF00534"/>
    </source>
</evidence>
<evidence type="ECO:0000256" key="1">
    <source>
        <dbReference type="ARBA" id="ARBA00004389"/>
    </source>
</evidence>
<evidence type="ECO:0000256" key="6">
    <source>
        <dbReference type="ARBA" id="ARBA00022679"/>
    </source>
</evidence>
<comment type="function">
    <text evidence="12">Participates in the formation of the lipid-linked precursor oligosaccharide for N-glycosylation. Involved in assembling the dolichol-pyrophosphate-GlcNAc(2)-Man(5) intermediate on the cytoplasmic surface of the ER.</text>
</comment>
<dbReference type="PANTHER" id="PTHR13036:SF0">
    <property type="entry name" value="CHITOBIOSYLDIPHOSPHODOLICHOL BETA-MANNOSYLTRANSFERASE"/>
    <property type="match status" value="1"/>
</dbReference>
<keyword evidence="21" id="KW-1185">Reference proteome</keyword>
<feature type="transmembrane region" description="Helical" evidence="18">
    <location>
        <begin position="12"/>
        <end position="37"/>
    </location>
</feature>
<organism evidence="20 21">
    <name type="scientific">Maudiozyma exigua</name>
    <name type="common">Yeast</name>
    <name type="synonym">Kazachstania exigua</name>
    <dbReference type="NCBI Taxonomy" id="34358"/>
    <lineage>
        <taxon>Eukaryota</taxon>
        <taxon>Fungi</taxon>
        <taxon>Dikarya</taxon>
        <taxon>Ascomycota</taxon>
        <taxon>Saccharomycotina</taxon>
        <taxon>Saccharomycetes</taxon>
        <taxon>Saccharomycetales</taxon>
        <taxon>Saccharomycetaceae</taxon>
        <taxon>Maudiozyma</taxon>
    </lineage>
</organism>
<dbReference type="InterPro" id="IPR001296">
    <property type="entry name" value="Glyco_trans_1"/>
</dbReference>
<evidence type="ECO:0000256" key="10">
    <source>
        <dbReference type="ARBA" id="ARBA00022989"/>
    </source>
</evidence>
<dbReference type="OrthoDB" id="614844at2759"/>
<accession>A0A9P6W4E1</accession>
<dbReference type="FunFam" id="3.40.50.2000:FF:000216">
    <property type="entry name" value="Chitobiosyldiphosphodolichol beta-mannosyltransferase"/>
    <property type="match status" value="1"/>
</dbReference>
<dbReference type="AlphaFoldDB" id="A0A9P6W4E1"/>
<evidence type="ECO:0000256" key="8">
    <source>
        <dbReference type="ARBA" id="ARBA00022824"/>
    </source>
</evidence>
<keyword evidence="6" id="KW-0808">Transferase</keyword>
<dbReference type="GO" id="GO:0004578">
    <property type="term" value="F:chitobiosyldiphosphodolichol beta-mannosyltransferase activity"/>
    <property type="evidence" value="ECO:0007669"/>
    <property type="project" value="UniProtKB-EC"/>
</dbReference>
<comment type="subcellular location">
    <subcellularLocation>
        <location evidence="1">Endoplasmic reticulum membrane</location>
        <topology evidence="1">Single-pass membrane protein</topology>
    </subcellularLocation>
</comment>
<dbReference type="SUPFAM" id="SSF53756">
    <property type="entry name" value="UDP-Glycosyltransferase/glycogen phosphorylase"/>
    <property type="match status" value="1"/>
</dbReference>
<evidence type="ECO:0000256" key="14">
    <source>
        <dbReference type="ARBA" id="ARBA00031434"/>
    </source>
</evidence>
<dbReference type="PANTHER" id="PTHR13036">
    <property type="entry name" value="BETA1,4 MANNOSYLTRANSFERASE"/>
    <property type="match status" value="1"/>
</dbReference>
<comment type="catalytic activity">
    <reaction evidence="17">
        <text>an N,N'-diacetylchitobiosyl-diphospho-di-trans,poly-cis-dolichol + GDP-alpha-D-mannose = a beta-D-Man-(1-&gt;4)-beta-D-GlcNAc-(1-&gt;4)-alpha-D-GlcNAc-diphospho-di-trans,poly-cis-dolichol + GDP + H(+)</text>
        <dbReference type="Rhea" id="RHEA:13865"/>
        <dbReference type="Rhea" id="RHEA-COMP:19510"/>
        <dbReference type="Rhea" id="RHEA-COMP:19511"/>
        <dbReference type="ChEBI" id="CHEBI:15378"/>
        <dbReference type="ChEBI" id="CHEBI:57269"/>
        <dbReference type="ChEBI" id="CHEBI:57527"/>
        <dbReference type="ChEBI" id="CHEBI:58189"/>
        <dbReference type="ChEBI" id="CHEBI:58472"/>
        <dbReference type="EC" id="2.4.1.142"/>
    </reaction>
    <physiologicalReaction direction="left-to-right" evidence="17">
        <dbReference type="Rhea" id="RHEA:13866"/>
    </physiologicalReaction>
</comment>
<keyword evidence="7 18" id="KW-0812">Transmembrane</keyword>
<dbReference type="EC" id="2.4.1.142" evidence="3"/>
<evidence type="ECO:0000256" key="9">
    <source>
        <dbReference type="ARBA" id="ARBA00022968"/>
    </source>
</evidence>
<evidence type="ECO:0000313" key="21">
    <source>
        <dbReference type="Proteomes" id="UP000750334"/>
    </source>
</evidence>
<evidence type="ECO:0000256" key="11">
    <source>
        <dbReference type="ARBA" id="ARBA00023136"/>
    </source>
</evidence>
<dbReference type="Pfam" id="PF00534">
    <property type="entry name" value="Glycos_transf_1"/>
    <property type="match status" value="1"/>
</dbReference>
<feature type="transmembrane region" description="Helical" evidence="18">
    <location>
        <begin position="176"/>
        <end position="194"/>
    </location>
</feature>
<sequence length="450" mass="51722">MSWFSIPDSLSPWLGTLILVYASLPILIYYAIPFMFYGNRSTKRRIIIYVLGDIGHSPRMCYHARSFTGKGFQVELCGYVDSQLPNFIAEDPNITVHTIPRISEFGMLRKVIFQILVIISKLWELRGSDYLLVQNPPSIPLFPIIACYRLTGCKIIIDWHNLAYSILKLKLKCSTWHPLVLVAIFIELFFGRFANYNITVTDAMKEFLVKKFKFNGKKIVVLHDRPPVQFYPFNELTEKKTREMALKTETFIRDLIPEGFDINNGDKIIVTSTSFTPDEDIGILLGALKIYESSHDKFDNKLPQILCFITGKGPLKEKYMKQVEETKWNVCHVEFVWLSSEDYPKLLRLCDYGVSLHTSSSGLDLPMKILDMFGSGLPVIAMNYPVLNELVTHGENGLKFTDRRELHESLIFAMKDADLSKKLKEGAMTESSNRWDSTWEKAMSEIKVIH</sequence>
<gene>
    <name evidence="20" type="primary">ALG1</name>
    <name evidence="20" type="ORF">C6P45_001134</name>
</gene>
<comment type="pathway">
    <text evidence="2">Protein modification; protein glycosylation.</text>
</comment>
<comment type="caution">
    <text evidence="20">The sequence shown here is derived from an EMBL/GenBank/DDBJ whole genome shotgun (WGS) entry which is preliminary data.</text>
</comment>
<name>A0A9P6W4E1_MAUEX</name>
<evidence type="ECO:0000256" key="17">
    <source>
        <dbReference type="ARBA" id="ARBA00045071"/>
    </source>
</evidence>
<reference evidence="20 21" key="1">
    <citation type="submission" date="2020-11" db="EMBL/GenBank/DDBJ databases">
        <title>Kefir isolates.</title>
        <authorList>
            <person name="Marcisauskas S."/>
            <person name="Kim Y."/>
            <person name="Blasche S."/>
        </authorList>
    </citation>
    <scope>NUCLEOTIDE SEQUENCE [LARGE SCALE GENOMIC DNA]</scope>
    <source>
        <strain evidence="20 21">OG2</strain>
    </source>
</reference>
<keyword evidence="9" id="KW-0735">Signal-anchor</keyword>
<evidence type="ECO:0000256" key="5">
    <source>
        <dbReference type="ARBA" id="ARBA00022676"/>
    </source>
</evidence>
<keyword evidence="10 18" id="KW-1133">Transmembrane helix</keyword>